<evidence type="ECO:0000313" key="2">
    <source>
        <dbReference type="EMBL" id="CEK49482.1"/>
    </source>
</evidence>
<feature type="region of interest" description="Disordered" evidence="1">
    <location>
        <begin position="69"/>
        <end position="88"/>
    </location>
</feature>
<name>A0A0B6XZL1_9EUPU</name>
<protein>
    <submittedName>
        <fullName evidence="2">Uncharacterized protein</fullName>
    </submittedName>
</protein>
<gene>
    <name evidence="2" type="primary">ORF7893</name>
</gene>
<evidence type="ECO:0000256" key="1">
    <source>
        <dbReference type="SAM" id="MobiDB-lite"/>
    </source>
</evidence>
<feature type="non-terminal residue" evidence="2">
    <location>
        <position position="1"/>
    </location>
</feature>
<proteinExistence type="predicted"/>
<organism evidence="2">
    <name type="scientific">Arion vulgaris</name>
    <dbReference type="NCBI Taxonomy" id="1028688"/>
    <lineage>
        <taxon>Eukaryota</taxon>
        <taxon>Metazoa</taxon>
        <taxon>Spiralia</taxon>
        <taxon>Lophotrochozoa</taxon>
        <taxon>Mollusca</taxon>
        <taxon>Gastropoda</taxon>
        <taxon>Heterobranchia</taxon>
        <taxon>Euthyneura</taxon>
        <taxon>Panpulmonata</taxon>
        <taxon>Eupulmonata</taxon>
        <taxon>Stylommatophora</taxon>
        <taxon>Helicina</taxon>
        <taxon>Arionoidea</taxon>
        <taxon>Arionidae</taxon>
        <taxon>Arion</taxon>
    </lineage>
</organism>
<feature type="non-terminal residue" evidence="2">
    <location>
        <position position="127"/>
    </location>
</feature>
<feature type="compositionally biased region" description="Polar residues" evidence="1">
    <location>
        <begin position="69"/>
        <end position="87"/>
    </location>
</feature>
<reference evidence="2" key="1">
    <citation type="submission" date="2014-12" db="EMBL/GenBank/DDBJ databases">
        <title>Insight into the proteome of Arion vulgaris.</title>
        <authorList>
            <person name="Aradska J."/>
            <person name="Bulat T."/>
            <person name="Smidak R."/>
            <person name="Sarate P."/>
            <person name="Gangsoo J."/>
            <person name="Sialana F."/>
            <person name="Bilban M."/>
            <person name="Lubec G."/>
        </authorList>
    </citation>
    <scope>NUCLEOTIDE SEQUENCE</scope>
    <source>
        <tissue evidence="2">Skin</tissue>
    </source>
</reference>
<sequence>LKPTPIQHTNIDNKLADTNSTFDVSMFESEADPFDNLELQTLNDMEELKILLDSSTKPSIDIISSQTITGHTQSSLGTNHSSDQPGDSATEIIYDMATYIKQNTWETFSDDTPEQSTSTETDYDMAD</sequence>
<feature type="region of interest" description="Disordered" evidence="1">
    <location>
        <begin position="104"/>
        <end position="127"/>
    </location>
</feature>
<dbReference type="AlphaFoldDB" id="A0A0B6XZL1"/>
<dbReference type="EMBL" id="HACG01002617">
    <property type="protein sequence ID" value="CEK49482.1"/>
    <property type="molecule type" value="Transcribed_RNA"/>
</dbReference>
<accession>A0A0B6XZL1</accession>